<gene>
    <name evidence="1" type="ORF">LCGC14_2546820</name>
</gene>
<name>A0A0F9DH65_9ZZZZ</name>
<comment type="caution">
    <text evidence="1">The sequence shown here is derived from an EMBL/GenBank/DDBJ whole genome shotgun (WGS) entry which is preliminary data.</text>
</comment>
<reference evidence="1" key="1">
    <citation type="journal article" date="2015" name="Nature">
        <title>Complex archaea that bridge the gap between prokaryotes and eukaryotes.</title>
        <authorList>
            <person name="Spang A."/>
            <person name="Saw J.H."/>
            <person name="Jorgensen S.L."/>
            <person name="Zaremba-Niedzwiedzka K."/>
            <person name="Martijn J."/>
            <person name="Lind A.E."/>
            <person name="van Eijk R."/>
            <person name="Schleper C."/>
            <person name="Guy L."/>
            <person name="Ettema T.J."/>
        </authorList>
    </citation>
    <scope>NUCLEOTIDE SEQUENCE</scope>
</reference>
<dbReference type="AlphaFoldDB" id="A0A0F9DH65"/>
<proteinExistence type="predicted"/>
<accession>A0A0F9DH65</accession>
<protein>
    <submittedName>
        <fullName evidence="1">Uncharacterized protein</fullName>
    </submittedName>
</protein>
<evidence type="ECO:0000313" key="1">
    <source>
        <dbReference type="EMBL" id="KKL11338.1"/>
    </source>
</evidence>
<dbReference type="EMBL" id="LAZR01041699">
    <property type="protein sequence ID" value="KKL11338.1"/>
    <property type="molecule type" value="Genomic_DNA"/>
</dbReference>
<sequence length="145" mass="16599">MNTSDTTPQTPSQAISDAVARLFDSYPKGRGGANTPRLYAEHLSGYSPQAVTLAINYAIQHSKFFPTIANIVEAMGITVAPDKDRRKRTCRHASMCLGMNEMEILRYFEAERMNTDDIDMDYFRNILDKDERERTAQLAKQWPYR</sequence>
<organism evidence="1">
    <name type="scientific">marine sediment metagenome</name>
    <dbReference type="NCBI Taxonomy" id="412755"/>
    <lineage>
        <taxon>unclassified sequences</taxon>
        <taxon>metagenomes</taxon>
        <taxon>ecological metagenomes</taxon>
    </lineage>
</organism>